<dbReference type="Pfam" id="PF01979">
    <property type="entry name" value="Amidohydro_1"/>
    <property type="match status" value="1"/>
</dbReference>
<sequence>MTGLVLSDARIVTPSGVVDGWLEISGDRITRIGRADEGTPPAGARSLDGRWLLPGFIDLHVHGGGGGSFADGPRGAATTIDAHRRTGTTSMLASLATAALPQMLDRCRDLVELCERGELLGIHLEGPFLSAAHRGAHPEALLRAPDAAELDRLLAAGSGWVKSVTLAPELPGADALVARLDESGVIAAFGHTSATDEQMTAALAGRSGYITHLFNGMPPIHHRDPGPVIPALLDPACSVEIINDNVHVHPDVVRAVFRLAAGRVVLITDAMAAATLPDGVFGLDGAEIDVRDGRAWSVTEQSLAGSTLTMAEAVRNTMALGVDVVAAVDAAAGIQARLLGLEHEIGAIGVGMRADLVAMDPSWKPGLVVRAGVPVEAPAC</sequence>
<dbReference type="InterPro" id="IPR006680">
    <property type="entry name" value="Amidohydro-rel"/>
</dbReference>
<dbReference type="CDD" id="cd00854">
    <property type="entry name" value="NagA"/>
    <property type="match status" value="1"/>
</dbReference>
<evidence type="ECO:0000256" key="5">
    <source>
        <dbReference type="PIRNR" id="PIRNR038994"/>
    </source>
</evidence>
<dbReference type="Gene3D" id="2.30.40.10">
    <property type="entry name" value="Urease, subunit C, domain 1"/>
    <property type="match status" value="1"/>
</dbReference>
<proteinExistence type="inferred from homology"/>
<dbReference type="InterPro" id="IPR011059">
    <property type="entry name" value="Metal-dep_hydrolase_composite"/>
</dbReference>
<evidence type="ECO:0000256" key="2">
    <source>
        <dbReference type="ARBA" id="ARBA00022723"/>
    </source>
</evidence>
<keyword evidence="2" id="KW-0479">Metal-binding</keyword>
<dbReference type="PANTHER" id="PTHR11113:SF14">
    <property type="entry name" value="N-ACETYLGLUCOSAMINE-6-PHOSPHATE DEACETYLASE"/>
    <property type="match status" value="1"/>
</dbReference>
<reference evidence="7" key="1">
    <citation type="submission" date="2022-08" db="EMBL/GenBank/DDBJ databases">
        <authorList>
            <person name="Deng Y."/>
            <person name="Han X.-F."/>
            <person name="Zhang Y.-Q."/>
        </authorList>
    </citation>
    <scope>NUCLEOTIDE SEQUENCE</scope>
    <source>
        <strain evidence="7">CPCC 203386</strain>
    </source>
</reference>
<comment type="caution">
    <text evidence="7">The sequence shown here is derived from an EMBL/GenBank/DDBJ whole genome shotgun (WGS) entry which is preliminary data.</text>
</comment>
<feature type="domain" description="Amidohydrolase-related" evidence="6">
    <location>
        <begin position="52"/>
        <end position="361"/>
    </location>
</feature>
<dbReference type="NCBIfam" id="TIGR00221">
    <property type="entry name" value="nagA"/>
    <property type="match status" value="1"/>
</dbReference>
<accession>A0ABT2GW54</accession>
<comment type="similarity">
    <text evidence="1 5">Belongs to the metallo-dependent hydrolases superfamily. NagA family.</text>
</comment>
<dbReference type="GO" id="GO:0008448">
    <property type="term" value="F:N-acetylglucosamine-6-phosphate deacetylase activity"/>
    <property type="evidence" value="ECO:0007669"/>
    <property type="project" value="UniProtKB-EC"/>
</dbReference>
<dbReference type="SUPFAM" id="SSF51338">
    <property type="entry name" value="Composite domain of metallo-dependent hydrolases"/>
    <property type="match status" value="1"/>
</dbReference>
<protein>
    <submittedName>
        <fullName evidence="7">N-acetylglucosamine-6-phosphate deacetylase</fullName>
        <ecNumber evidence="7">3.5.1.25</ecNumber>
    </submittedName>
</protein>
<evidence type="ECO:0000313" key="7">
    <source>
        <dbReference type="EMBL" id="MCS5732183.1"/>
    </source>
</evidence>
<dbReference type="PIRSF" id="PIRSF038994">
    <property type="entry name" value="NagA"/>
    <property type="match status" value="1"/>
</dbReference>
<evidence type="ECO:0000256" key="1">
    <source>
        <dbReference type="ARBA" id="ARBA00010716"/>
    </source>
</evidence>
<evidence type="ECO:0000256" key="4">
    <source>
        <dbReference type="ARBA" id="ARBA00023277"/>
    </source>
</evidence>
<evidence type="ECO:0000256" key="3">
    <source>
        <dbReference type="ARBA" id="ARBA00022801"/>
    </source>
</evidence>
<gene>
    <name evidence="7" type="primary">nagA</name>
    <name evidence="7" type="ORF">N1032_00305</name>
</gene>
<dbReference type="EMBL" id="JANLCJ010000001">
    <property type="protein sequence ID" value="MCS5732183.1"/>
    <property type="molecule type" value="Genomic_DNA"/>
</dbReference>
<keyword evidence="8" id="KW-1185">Reference proteome</keyword>
<keyword evidence="4 5" id="KW-0119">Carbohydrate metabolism</keyword>
<dbReference type="InterPro" id="IPR032466">
    <property type="entry name" value="Metal_Hydrolase"/>
</dbReference>
<keyword evidence="3 5" id="KW-0378">Hydrolase</keyword>
<dbReference type="InterPro" id="IPR003764">
    <property type="entry name" value="GlcNAc_6-P_deAcase"/>
</dbReference>
<dbReference type="Gene3D" id="3.20.20.140">
    <property type="entry name" value="Metal-dependent hydrolases"/>
    <property type="match status" value="1"/>
</dbReference>
<organism evidence="7 8">
    <name type="scientific">Herbiconiux daphne</name>
    <dbReference type="NCBI Taxonomy" id="2970914"/>
    <lineage>
        <taxon>Bacteria</taxon>
        <taxon>Bacillati</taxon>
        <taxon>Actinomycetota</taxon>
        <taxon>Actinomycetes</taxon>
        <taxon>Micrococcales</taxon>
        <taxon>Microbacteriaceae</taxon>
        <taxon>Herbiconiux</taxon>
    </lineage>
</organism>
<dbReference type="PANTHER" id="PTHR11113">
    <property type="entry name" value="N-ACETYLGLUCOSAMINE-6-PHOSPHATE DEACETYLASE"/>
    <property type="match status" value="1"/>
</dbReference>
<evidence type="ECO:0000259" key="6">
    <source>
        <dbReference type="Pfam" id="PF01979"/>
    </source>
</evidence>
<dbReference type="SUPFAM" id="SSF51556">
    <property type="entry name" value="Metallo-dependent hydrolases"/>
    <property type="match status" value="1"/>
</dbReference>
<dbReference type="Proteomes" id="UP001165586">
    <property type="component" value="Unassembled WGS sequence"/>
</dbReference>
<dbReference type="RefSeq" id="WP_259536671.1">
    <property type="nucleotide sequence ID" value="NZ_JANLCJ010000001.1"/>
</dbReference>
<dbReference type="EC" id="3.5.1.25" evidence="7"/>
<name>A0ABT2GW54_9MICO</name>
<evidence type="ECO:0000313" key="8">
    <source>
        <dbReference type="Proteomes" id="UP001165586"/>
    </source>
</evidence>